<proteinExistence type="predicted"/>
<dbReference type="EMBL" id="PJQY01003427">
    <property type="protein sequence ID" value="PQM37609.1"/>
    <property type="molecule type" value="Genomic_DNA"/>
</dbReference>
<dbReference type="Proteomes" id="UP000250321">
    <property type="component" value="Unassembled WGS sequence"/>
</dbReference>
<evidence type="ECO:0000313" key="2">
    <source>
        <dbReference type="Proteomes" id="UP000250321"/>
    </source>
</evidence>
<gene>
    <name evidence="1" type="ORF">Pyn_12963</name>
</gene>
<accession>A0A314US67</accession>
<evidence type="ECO:0000313" key="1">
    <source>
        <dbReference type="EMBL" id="PQM37609.1"/>
    </source>
</evidence>
<comment type="caution">
    <text evidence="1">The sequence shown here is derived from an EMBL/GenBank/DDBJ whole genome shotgun (WGS) entry which is preliminary data.</text>
</comment>
<keyword evidence="2" id="KW-1185">Reference proteome</keyword>
<reference evidence="1 2" key="1">
    <citation type="submission" date="2018-02" db="EMBL/GenBank/DDBJ databases">
        <title>Draft genome of wild Prunus yedoensis var. nudiflora.</title>
        <authorList>
            <person name="Baek S."/>
            <person name="Kim J.-H."/>
            <person name="Choi K."/>
            <person name="Kim G.-B."/>
            <person name="Cho A."/>
            <person name="Jang H."/>
            <person name="Shin C.-H."/>
            <person name="Yu H.-J."/>
            <person name="Mun J.-H."/>
        </authorList>
    </citation>
    <scope>NUCLEOTIDE SEQUENCE [LARGE SCALE GENOMIC DNA]</scope>
    <source>
        <strain evidence="2">cv. Jeju island</strain>
        <tissue evidence="1">Leaf</tissue>
    </source>
</reference>
<protein>
    <submittedName>
        <fullName evidence="1">Uncharacterized protein</fullName>
    </submittedName>
</protein>
<sequence>MHIIHGSVNAMLISSQKAIYHGKTSWFKTIYSHSPIDLKTPTKRFIASSFMVPTEAVIMWWNMATPGGTPWAVLRRPFTFLIHQKVSEKLKNKISSILKNFISKQ</sequence>
<organism evidence="1 2">
    <name type="scientific">Prunus yedoensis var. nudiflora</name>
    <dbReference type="NCBI Taxonomy" id="2094558"/>
    <lineage>
        <taxon>Eukaryota</taxon>
        <taxon>Viridiplantae</taxon>
        <taxon>Streptophyta</taxon>
        <taxon>Embryophyta</taxon>
        <taxon>Tracheophyta</taxon>
        <taxon>Spermatophyta</taxon>
        <taxon>Magnoliopsida</taxon>
        <taxon>eudicotyledons</taxon>
        <taxon>Gunneridae</taxon>
        <taxon>Pentapetalae</taxon>
        <taxon>rosids</taxon>
        <taxon>fabids</taxon>
        <taxon>Rosales</taxon>
        <taxon>Rosaceae</taxon>
        <taxon>Amygdaloideae</taxon>
        <taxon>Amygdaleae</taxon>
        <taxon>Prunus</taxon>
    </lineage>
</organism>
<name>A0A314US67_PRUYE</name>
<dbReference type="AlphaFoldDB" id="A0A314US67"/>